<protein>
    <recommendedName>
        <fullName evidence="1">Flagellar hook-length control protein-like C-terminal domain-containing protein</fullName>
    </recommendedName>
</protein>
<organism evidence="2 3">
    <name type="scientific">Halanaerobacter jeridensis</name>
    <dbReference type="NCBI Taxonomy" id="706427"/>
    <lineage>
        <taxon>Bacteria</taxon>
        <taxon>Bacillati</taxon>
        <taxon>Bacillota</taxon>
        <taxon>Clostridia</taxon>
        <taxon>Halanaerobiales</taxon>
        <taxon>Halobacteroidaceae</taxon>
        <taxon>Halanaerobacter</taxon>
    </lineage>
</organism>
<dbReference type="InterPro" id="IPR038610">
    <property type="entry name" value="FliK-like_C_sf"/>
</dbReference>
<evidence type="ECO:0000259" key="1">
    <source>
        <dbReference type="Pfam" id="PF02120"/>
    </source>
</evidence>
<reference evidence="2" key="1">
    <citation type="submission" date="2021-01" db="EMBL/GenBank/DDBJ databases">
        <title>Genomic Encyclopedia of Type Strains, Phase IV (KMG-IV): sequencing the most valuable type-strain genomes for metagenomic binning, comparative biology and taxonomic classification.</title>
        <authorList>
            <person name="Goeker M."/>
        </authorList>
    </citation>
    <scope>NUCLEOTIDE SEQUENCE</scope>
    <source>
        <strain evidence="2">DSM 23230</strain>
    </source>
</reference>
<dbReference type="Gene3D" id="3.30.750.140">
    <property type="match status" value="1"/>
</dbReference>
<proteinExistence type="predicted"/>
<gene>
    <name evidence="2" type="ORF">JOC47_000349</name>
</gene>
<dbReference type="RefSeq" id="WP_204700230.1">
    <property type="nucleotide sequence ID" value="NZ_JAFBDQ010000001.1"/>
</dbReference>
<sequence length="535" mass="61189">MNNKINLPVTLKQYNLDTNKMSTSIPKKEVKNLSKNLSITALLQNLSLSATKTNQTIVSELLNHDLALNKQLISELNDFVSNLATNDNLETKVKVALLLKKINIPLNKKFYNFFKNYIFSKTDLQKNIKELMQQLNLSQNNSSVDQNKTTLEQQSNSLNSQQSIETNQSQNNTLKSLLDINFSKNDLNLSQTKLNTILKQLDLAPTKENRAIIKKLIDYKLNINKDNWQKLKSASENNQSLSKVAFTEKLNINQPHLLNQINFQSDSKLDSSLLKLSKVIINQNFDSSQLNQLTAKIKDLVTKEPQLLLKLKENFSAPEFKNLSNQLNLSKVEQNNALQQGLKDEILNTIITANDLEPSTIQQSINKLNSGQDNQLVKFLFQLSQETSSEQLQEKTEDLTKQLLNLKAVNYEAENTLLFLPILFQEGLELAQIKFDQQEKEQTSKEQSFKFAFKVNTEKLGSLEVKVKIKDKQLNILFLVENPDSKELLTDNLASLKTAFQTHEYNLNYLQCKLQNNKNNNEEKETSLTTIDYTI</sequence>
<dbReference type="Pfam" id="PF02120">
    <property type="entry name" value="Flg_hook"/>
    <property type="match status" value="1"/>
</dbReference>
<name>A0A938XUK3_9FIRM</name>
<dbReference type="Proteomes" id="UP000774000">
    <property type="component" value="Unassembled WGS sequence"/>
</dbReference>
<accession>A0A938XUK3</accession>
<evidence type="ECO:0000313" key="2">
    <source>
        <dbReference type="EMBL" id="MBM7555525.1"/>
    </source>
</evidence>
<dbReference type="EMBL" id="JAFBDQ010000001">
    <property type="protein sequence ID" value="MBM7555525.1"/>
    <property type="molecule type" value="Genomic_DNA"/>
</dbReference>
<dbReference type="InterPro" id="IPR021136">
    <property type="entry name" value="Flagellar_hook_control-like_C"/>
</dbReference>
<dbReference type="AlphaFoldDB" id="A0A938XUK3"/>
<feature type="domain" description="Flagellar hook-length control protein-like C-terminal" evidence="1">
    <location>
        <begin position="438"/>
        <end position="520"/>
    </location>
</feature>
<comment type="caution">
    <text evidence="2">The sequence shown here is derived from an EMBL/GenBank/DDBJ whole genome shotgun (WGS) entry which is preliminary data.</text>
</comment>
<keyword evidence="3" id="KW-1185">Reference proteome</keyword>
<evidence type="ECO:0000313" key="3">
    <source>
        <dbReference type="Proteomes" id="UP000774000"/>
    </source>
</evidence>